<reference evidence="3" key="2">
    <citation type="submission" date="2021-04" db="EMBL/GenBank/DDBJ databases">
        <authorList>
            <person name="Gilroy R."/>
        </authorList>
    </citation>
    <scope>NUCLEOTIDE SEQUENCE</scope>
    <source>
        <strain evidence="3">12435</strain>
    </source>
</reference>
<name>A0A9D1TR47_9FIRM</name>
<sequence length="433" mass="47263">MVKVRCPKCGTIFPPEAREVQICPNCGCVMRVTRRAAARRYISDRRDEQYYARDEHYGDGYRLPQSARLPERSGVYLSREEYEDLLYKARSRRDPRDDRGYYREGYADDYTGYGPAYDTPREVYDYRLAGRDYPAYRRQEPAPEPEKETPFRPEPSSRAEAETPAPEPVKDEPAPVTPAPEQEETPAPASASSFEPSASSPFAPLPAPEPEKTPAPEQEKEPAAPVVSSYSPFARSSAVRPFGSSAYDRPETSDTFRPAPAPVQRSAPVAAPVSRTRHYSLPATALAAIVALAAGVMNGLLLVLAMTGTSLFEGTTAFDLIDVYAKTELIAETIITIAVIALPVLAALFGLIGALAHKKALMIVMGILLIVAAAATVLYPTLVQLPSVGFDKFAELIKDNFKALTLWTYIAGGLSLLSAIFLFACAGTTKKKA</sequence>
<evidence type="ECO:0000256" key="1">
    <source>
        <dbReference type="SAM" id="MobiDB-lite"/>
    </source>
</evidence>
<keyword evidence="2" id="KW-0812">Transmembrane</keyword>
<feature type="region of interest" description="Disordered" evidence="1">
    <location>
        <begin position="136"/>
        <end position="229"/>
    </location>
</feature>
<dbReference type="Proteomes" id="UP000823990">
    <property type="component" value="Unassembled WGS sequence"/>
</dbReference>
<reference evidence="3" key="1">
    <citation type="journal article" date="2021" name="PeerJ">
        <title>Extensive microbial diversity within the chicken gut microbiome revealed by metagenomics and culture.</title>
        <authorList>
            <person name="Gilroy R."/>
            <person name="Ravi A."/>
            <person name="Getino M."/>
            <person name="Pursley I."/>
            <person name="Horton D.L."/>
            <person name="Alikhan N.F."/>
            <person name="Baker D."/>
            <person name="Gharbi K."/>
            <person name="Hall N."/>
            <person name="Watson M."/>
            <person name="Adriaenssens E.M."/>
            <person name="Foster-Nyarko E."/>
            <person name="Jarju S."/>
            <person name="Secka A."/>
            <person name="Antonio M."/>
            <person name="Oren A."/>
            <person name="Chaudhuri R.R."/>
            <person name="La Ragione R."/>
            <person name="Hildebrand F."/>
            <person name="Pallen M.J."/>
        </authorList>
    </citation>
    <scope>NUCLEOTIDE SEQUENCE</scope>
    <source>
        <strain evidence="3">12435</strain>
    </source>
</reference>
<gene>
    <name evidence="3" type="ORF">H9892_01985</name>
</gene>
<feature type="compositionally biased region" description="Low complexity" evidence="1">
    <location>
        <begin position="185"/>
        <end position="202"/>
    </location>
</feature>
<evidence type="ECO:0000313" key="4">
    <source>
        <dbReference type="Proteomes" id="UP000823990"/>
    </source>
</evidence>
<evidence type="ECO:0000256" key="2">
    <source>
        <dbReference type="SAM" id="Phobius"/>
    </source>
</evidence>
<feature type="transmembrane region" description="Helical" evidence="2">
    <location>
        <begin position="360"/>
        <end position="382"/>
    </location>
</feature>
<feature type="compositionally biased region" description="Basic and acidic residues" evidence="1">
    <location>
        <begin position="93"/>
        <end position="106"/>
    </location>
</feature>
<proteinExistence type="predicted"/>
<feature type="transmembrane region" description="Helical" evidence="2">
    <location>
        <begin position="406"/>
        <end position="426"/>
    </location>
</feature>
<feature type="region of interest" description="Disordered" evidence="1">
    <location>
        <begin position="241"/>
        <end position="269"/>
    </location>
</feature>
<feature type="transmembrane region" description="Helical" evidence="2">
    <location>
        <begin position="329"/>
        <end position="353"/>
    </location>
</feature>
<feature type="region of interest" description="Disordered" evidence="1">
    <location>
        <begin position="93"/>
        <end position="119"/>
    </location>
</feature>
<accession>A0A9D1TR47</accession>
<evidence type="ECO:0000313" key="3">
    <source>
        <dbReference type="EMBL" id="HIW02089.1"/>
    </source>
</evidence>
<keyword evidence="2" id="KW-1133">Transmembrane helix</keyword>
<protein>
    <submittedName>
        <fullName evidence="3">Uncharacterized protein</fullName>
    </submittedName>
</protein>
<comment type="caution">
    <text evidence="3">The sequence shown here is derived from an EMBL/GenBank/DDBJ whole genome shotgun (WGS) entry which is preliminary data.</text>
</comment>
<keyword evidence="2" id="KW-0472">Membrane</keyword>
<dbReference type="AlphaFoldDB" id="A0A9D1TR47"/>
<feature type="transmembrane region" description="Helical" evidence="2">
    <location>
        <begin position="285"/>
        <end position="309"/>
    </location>
</feature>
<dbReference type="EMBL" id="DXHS01000035">
    <property type="protein sequence ID" value="HIW02089.1"/>
    <property type="molecule type" value="Genomic_DNA"/>
</dbReference>
<feature type="compositionally biased region" description="Basic and acidic residues" evidence="1">
    <location>
        <begin position="136"/>
        <end position="161"/>
    </location>
</feature>
<feature type="compositionally biased region" description="Basic and acidic residues" evidence="1">
    <location>
        <begin position="209"/>
        <end position="222"/>
    </location>
</feature>
<organism evidence="3 4">
    <name type="scientific">Candidatus Protoclostridium stercorigallinarum</name>
    <dbReference type="NCBI Taxonomy" id="2838741"/>
    <lineage>
        <taxon>Bacteria</taxon>
        <taxon>Bacillati</taxon>
        <taxon>Bacillota</taxon>
        <taxon>Clostridia</taxon>
        <taxon>Candidatus Protoclostridium</taxon>
    </lineage>
</organism>